<sequence length="155" mass="16559">MLFRKSKAPATAAGAAATHDENSKISAVDGGSTTTTMAEEHQQQDGGKVAKAVSRASTRAESDYPTGVRLALILLSIFVSMFLVALDRLIISTWSNGRIIALLILGALLLIGFVLTQIFMPKTATVAPRIFKQRSIIAGFWATVCIGSQMMIFGE</sequence>
<feature type="compositionally biased region" description="Low complexity" evidence="5">
    <location>
        <begin position="8"/>
        <end position="17"/>
    </location>
</feature>
<keyword evidence="4 6" id="KW-0472">Membrane</keyword>
<evidence type="ECO:0000313" key="8">
    <source>
        <dbReference type="Proteomes" id="UP001433268"/>
    </source>
</evidence>
<feature type="transmembrane region" description="Helical" evidence="6">
    <location>
        <begin position="97"/>
        <end position="115"/>
    </location>
</feature>
<dbReference type="EMBL" id="JAQQWN010000009">
    <property type="protein sequence ID" value="KAK8067151.1"/>
    <property type="molecule type" value="Genomic_DNA"/>
</dbReference>
<dbReference type="PANTHER" id="PTHR23501:SF153">
    <property type="entry name" value="AFLATOXIN EFFLUX PUMP, PUTATIVE-RELATED"/>
    <property type="match status" value="1"/>
</dbReference>
<evidence type="ECO:0000256" key="5">
    <source>
        <dbReference type="SAM" id="MobiDB-lite"/>
    </source>
</evidence>
<gene>
    <name evidence="7" type="ORF">PG997_013898</name>
</gene>
<feature type="transmembrane region" description="Helical" evidence="6">
    <location>
        <begin position="136"/>
        <end position="154"/>
    </location>
</feature>
<evidence type="ECO:0000313" key="7">
    <source>
        <dbReference type="EMBL" id="KAK8067151.1"/>
    </source>
</evidence>
<feature type="transmembrane region" description="Helical" evidence="6">
    <location>
        <begin position="70"/>
        <end position="91"/>
    </location>
</feature>
<reference evidence="7 8" key="1">
    <citation type="submission" date="2023-01" db="EMBL/GenBank/DDBJ databases">
        <title>Analysis of 21 Apiospora genomes using comparative genomics revels a genus with tremendous synthesis potential of carbohydrate active enzymes and secondary metabolites.</title>
        <authorList>
            <person name="Sorensen T."/>
        </authorList>
    </citation>
    <scope>NUCLEOTIDE SEQUENCE [LARGE SCALE GENOMIC DNA]</scope>
    <source>
        <strain evidence="7 8">CBS 114990</strain>
    </source>
</reference>
<organism evidence="7 8">
    <name type="scientific">Apiospora hydei</name>
    <dbReference type="NCBI Taxonomy" id="1337664"/>
    <lineage>
        <taxon>Eukaryota</taxon>
        <taxon>Fungi</taxon>
        <taxon>Dikarya</taxon>
        <taxon>Ascomycota</taxon>
        <taxon>Pezizomycotina</taxon>
        <taxon>Sordariomycetes</taxon>
        <taxon>Xylariomycetidae</taxon>
        <taxon>Amphisphaeriales</taxon>
        <taxon>Apiosporaceae</taxon>
        <taxon>Apiospora</taxon>
    </lineage>
</organism>
<evidence type="ECO:0000256" key="2">
    <source>
        <dbReference type="ARBA" id="ARBA00022692"/>
    </source>
</evidence>
<proteinExistence type="predicted"/>
<evidence type="ECO:0000256" key="3">
    <source>
        <dbReference type="ARBA" id="ARBA00022989"/>
    </source>
</evidence>
<evidence type="ECO:0000256" key="4">
    <source>
        <dbReference type="ARBA" id="ARBA00023136"/>
    </source>
</evidence>
<dbReference type="PANTHER" id="PTHR23501">
    <property type="entry name" value="MAJOR FACILITATOR SUPERFAMILY"/>
    <property type="match status" value="1"/>
</dbReference>
<evidence type="ECO:0000256" key="1">
    <source>
        <dbReference type="ARBA" id="ARBA00004141"/>
    </source>
</evidence>
<dbReference type="RefSeq" id="XP_066663904.1">
    <property type="nucleotide sequence ID" value="XM_066818212.1"/>
</dbReference>
<comment type="caution">
    <text evidence="7">The sequence shown here is derived from an EMBL/GenBank/DDBJ whole genome shotgun (WGS) entry which is preliminary data.</text>
</comment>
<accession>A0ABR1V7I3</accession>
<feature type="region of interest" description="Disordered" evidence="5">
    <location>
        <begin position="1"/>
        <end position="49"/>
    </location>
</feature>
<dbReference type="GeneID" id="92051272"/>
<protein>
    <submittedName>
        <fullName evidence="7">Uncharacterized protein</fullName>
    </submittedName>
</protein>
<name>A0ABR1V7I3_9PEZI</name>
<keyword evidence="8" id="KW-1185">Reference proteome</keyword>
<evidence type="ECO:0000256" key="6">
    <source>
        <dbReference type="SAM" id="Phobius"/>
    </source>
</evidence>
<keyword evidence="3 6" id="KW-1133">Transmembrane helix</keyword>
<dbReference type="Proteomes" id="UP001433268">
    <property type="component" value="Unassembled WGS sequence"/>
</dbReference>
<comment type="subcellular location">
    <subcellularLocation>
        <location evidence="1">Membrane</location>
        <topology evidence="1">Multi-pass membrane protein</topology>
    </subcellularLocation>
</comment>
<keyword evidence="2 6" id="KW-0812">Transmembrane</keyword>